<dbReference type="RefSeq" id="WP_089334832.1">
    <property type="nucleotide sequence ID" value="NZ_FZNO01000001.1"/>
</dbReference>
<reference evidence="4 5" key="1">
    <citation type="submission" date="2017-06" db="EMBL/GenBank/DDBJ databases">
        <authorList>
            <person name="Kim H.J."/>
            <person name="Triplett B.A."/>
        </authorList>
    </citation>
    <scope>NUCLEOTIDE SEQUENCE [LARGE SCALE GENOMIC DNA]</scope>
    <source>
        <strain evidence="4 5">DSM 44272</strain>
    </source>
</reference>
<proteinExistence type="predicted"/>
<name>A0A238UVV2_9ACTN</name>
<feature type="region of interest" description="Disordered" evidence="1">
    <location>
        <begin position="34"/>
        <end position="59"/>
    </location>
</feature>
<dbReference type="PANTHER" id="PTHR36933">
    <property type="entry name" value="SLL0788 PROTEIN"/>
    <property type="match status" value="1"/>
</dbReference>
<dbReference type="Gene3D" id="1.20.1260.10">
    <property type="match status" value="1"/>
</dbReference>
<dbReference type="InterPro" id="IPR005183">
    <property type="entry name" value="DUF305_CopM-like"/>
</dbReference>
<dbReference type="OrthoDB" id="26872at2"/>
<feature type="signal peptide" evidence="2">
    <location>
        <begin position="1"/>
        <end position="21"/>
    </location>
</feature>
<feature type="chain" id="PRO_5038398826" evidence="2">
    <location>
        <begin position="22"/>
        <end position="210"/>
    </location>
</feature>
<evidence type="ECO:0000313" key="5">
    <source>
        <dbReference type="Proteomes" id="UP000198403"/>
    </source>
</evidence>
<dbReference type="PROSITE" id="PS51257">
    <property type="entry name" value="PROKAR_LIPOPROTEIN"/>
    <property type="match status" value="1"/>
</dbReference>
<evidence type="ECO:0000256" key="2">
    <source>
        <dbReference type="SAM" id="SignalP"/>
    </source>
</evidence>
<dbReference type="EMBL" id="FZNO01000001">
    <property type="protein sequence ID" value="SNR25473.1"/>
    <property type="molecule type" value="Genomic_DNA"/>
</dbReference>
<dbReference type="AlphaFoldDB" id="A0A238UVV2"/>
<dbReference type="Proteomes" id="UP000198403">
    <property type="component" value="Unassembled WGS sequence"/>
</dbReference>
<evidence type="ECO:0000259" key="3">
    <source>
        <dbReference type="Pfam" id="PF03713"/>
    </source>
</evidence>
<keyword evidence="2" id="KW-0732">Signal</keyword>
<protein>
    <submittedName>
        <fullName evidence="4">Uncharacterized conserved protein, DUF305 family</fullName>
    </submittedName>
</protein>
<keyword evidence="5" id="KW-1185">Reference proteome</keyword>
<feature type="compositionally biased region" description="Low complexity" evidence="1">
    <location>
        <begin position="34"/>
        <end position="50"/>
    </location>
</feature>
<dbReference type="Pfam" id="PF03713">
    <property type="entry name" value="DUF305"/>
    <property type="match status" value="1"/>
</dbReference>
<organism evidence="4 5">
    <name type="scientific">Blastococcus mobilis</name>
    <dbReference type="NCBI Taxonomy" id="1938746"/>
    <lineage>
        <taxon>Bacteria</taxon>
        <taxon>Bacillati</taxon>
        <taxon>Actinomycetota</taxon>
        <taxon>Actinomycetes</taxon>
        <taxon>Geodermatophilales</taxon>
        <taxon>Geodermatophilaceae</taxon>
        <taxon>Blastococcus</taxon>
    </lineage>
</organism>
<sequence>MIRTTARLTAARLAGSLVAGALVLGGCADDTSDAAGHASMTSSGGSSSDPSDSDDGAFNDADVRFAQGMLPHHESAIEMAQLADGRAADPRVLDLATRIEAAQAPEIDTLTGWLDQWGVEGDTGHGSTDHGDMGEMAEQDMQALMAASGPEFDRLFLRMMAEHHRGAIQMAETEVAQGQNADAIAMAESIRDSQAVEIADMERLLAELGG</sequence>
<accession>A0A238UVV2</accession>
<evidence type="ECO:0000256" key="1">
    <source>
        <dbReference type="SAM" id="MobiDB-lite"/>
    </source>
</evidence>
<evidence type="ECO:0000313" key="4">
    <source>
        <dbReference type="EMBL" id="SNR25473.1"/>
    </source>
</evidence>
<feature type="domain" description="DUF305" evidence="3">
    <location>
        <begin position="62"/>
        <end position="205"/>
    </location>
</feature>
<gene>
    <name evidence="4" type="ORF">SAMN06272737_101360</name>
</gene>
<dbReference type="InterPro" id="IPR012347">
    <property type="entry name" value="Ferritin-like"/>
</dbReference>
<dbReference type="PANTHER" id="PTHR36933:SF1">
    <property type="entry name" value="SLL0788 PROTEIN"/>
    <property type="match status" value="1"/>
</dbReference>